<reference evidence="4" key="1">
    <citation type="submission" date="2023-03" db="UniProtKB">
        <authorList>
            <consortium name="WormBaseParasite"/>
        </authorList>
    </citation>
    <scope>IDENTIFICATION</scope>
</reference>
<dbReference type="Gene3D" id="1.10.10.1450">
    <property type="match status" value="3"/>
</dbReference>
<dbReference type="GO" id="GO:0035861">
    <property type="term" value="C:site of double-strand break"/>
    <property type="evidence" value="ECO:0007669"/>
    <property type="project" value="TreeGrafter"/>
</dbReference>
<dbReference type="GO" id="GO:0003690">
    <property type="term" value="F:double-stranded DNA binding"/>
    <property type="evidence" value="ECO:0007669"/>
    <property type="project" value="TreeGrafter"/>
</dbReference>
<dbReference type="GO" id="GO:0042800">
    <property type="term" value="F:histone H3K4 methyltransferase activity"/>
    <property type="evidence" value="ECO:0007669"/>
    <property type="project" value="TreeGrafter"/>
</dbReference>
<evidence type="ECO:0000313" key="3">
    <source>
        <dbReference type="Proteomes" id="UP000036681"/>
    </source>
</evidence>
<feature type="domain" description="Mos1 transposase HTH" evidence="2">
    <location>
        <begin position="737"/>
        <end position="784"/>
    </location>
</feature>
<dbReference type="GO" id="GO:0044547">
    <property type="term" value="F:DNA topoisomerase binding"/>
    <property type="evidence" value="ECO:0007669"/>
    <property type="project" value="TreeGrafter"/>
</dbReference>
<dbReference type="GO" id="GO:0046975">
    <property type="term" value="F:histone H3K36 methyltransferase activity"/>
    <property type="evidence" value="ECO:0007669"/>
    <property type="project" value="TreeGrafter"/>
</dbReference>
<proteinExistence type="predicted"/>
<dbReference type="GO" id="GO:0015074">
    <property type="term" value="P:DNA integration"/>
    <property type="evidence" value="ECO:0007669"/>
    <property type="project" value="TreeGrafter"/>
</dbReference>
<dbReference type="CDD" id="cd09917">
    <property type="entry name" value="F-box_SF"/>
    <property type="match status" value="2"/>
</dbReference>
<dbReference type="SUPFAM" id="SSF81383">
    <property type="entry name" value="F-box domain"/>
    <property type="match status" value="2"/>
</dbReference>
<evidence type="ECO:0000259" key="1">
    <source>
        <dbReference type="Pfam" id="PF12937"/>
    </source>
</evidence>
<dbReference type="InterPro" id="IPR052709">
    <property type="entry name" value="Transposase-MT_Hybrid"/>
</dbReference>
<dbReference type="InterPro" id="IPR041426">
    <property type="entry name" value="Mos1_HTH"/>
</dbReference>
<dbReference type="Pfam" id="PF12937">
    <property type="entry name" value="F-box-like"/>
    <property type="match status" value="2"/>
</dbReference>
<name>A0A9J2Q139_ASCLU</name>
<accession>A0A9J2Q139</accession>
<dbReference type="GO" id="GO:0003697">
    <property type="term" value="F:single-stranded DNA binding"/>
    <property type="evidence" value="ECO:0007669"/>
    <property type="project" value="TreeGrafter"/>
</dbReference>
<dbReference type="GO" id="GO:0000014">
    <property type="term" value="F:single-stranded DNA endodeoxyribonuclease activity"/>
    <property type="evidence" value="ECO:0007669"/>
    <property type="project" value="TreeGrafter"/>
</dbReference>
<feature type="domain" description="Mos1 transposase HTH" evidence="2">
    <location>
        <begin position="92"/>
        <end position="136"/>
    </location>
</feature>
<dbReference type="GO" id="GO:0000793">
    <property type="term" value="C:condensed chromosome"/>
    <property type="evidence" value="ECO:0007669"/>
    <property type="project" value="TreeGrafter"/>
</dbReference>
<sequence length="985" mass="112957">MEFKLEDSDFRAIALCQFKLGRRVAETCRDMVTAFGREAPTETTVQKWYLEFQPKGMTLTMRPTHAHLLEICSRAYVGILIMIMEFKLEDSDFRAIALYQFKLGRRVAETCRDMVTAFGREAPTETTVQKWYLEFQPKDIKEKGNGAAPIYFPFGNRYEEIDKRYRFSQRTNLMPLAASYPLRSCDPMDAEFGDREIHSYRRQLFKPNIAPSNVEAISRSDIFPDVVLMTIFKYTHPVDLINGVSGVSRRWNKLANVPSNYTSVRVIIDEDSVTTGSAKAFLQRGTNCIRRLCLDYAKSISPGCFADILPKCMPNVTLLDISFIAGKLWFISYRAFVHKAGLVDCADKRYRGFAHLNFDTNVDALTRSFPNVEILIMEGLVNAEEESITKLFSEHAFPRVRRLYFGASGFDDRLMGKLLAWKRSIEVLRLRVDQATFFGLQGAPFIATLTEFYVESICLTNSAFARIGQLKSLKKLSICIGYDARDEEVLQLKNLCNLEHLHMYCSGEDSEHGSESVLELFQLPDRNASNYFPYRLKYLRISHNTGLLLQALEELGKSCPYLQSLNVSNGNFMFEDAFSMIARRFKKLRFLELNGIDGSFDVLRELSDDDLPDLKFLAVRHTQANYFPLSFSLRKLRFLELNGIDGSFDVLRELSDDDLPDLKFLAVRHTQMSEGVLGELSKQRPNLIISNKRNYFLNGVIQDGKAYINKEFIGDINAVLNDLSEIDDTQFKMKERDFWAIALCQFKLGRRVAETCRDMVAAFGDEAPAERTVQKWFLEFQSKDMKEKMDGAAPIYFPFGIRYYKIDKRYRFTQRTNLMPLTANYPLRGGYPFDTEYGNREVHPHQRQFFKANNASSNVEVMFQADIFSDSILMTIFKYMHPVDLINGVSGVSRRWNKLANVPSNYTNVRVIIDEDSVTTGSAKAFLQRGSNYIRKLCLDYANNISPGCFSHILPERMPSVTLLDISFIAGRFFDALHGTICFVC</sequence>
<dbReference type="InterPro" id="IPR001810">
    <property type="entry name" value="F-box_dom"/>
</dbReference>
<feature type="domain" description="F-box" evidence="1">
    <location>
        <begin position="871"/>
        <end position="909"/>
    </location>
</feature>
<dbReference type="GO" id="GO:0031297">
    <property type="term" value="P:replication fork processing"/>
    <property type="evidence" value="ECO:0007669"/>
    <property type="project" value="TreeGrafter"/>
</dbReference>
<dbReference type="AlphaFoldDB" id="A0A9J2Q139"/>
<keyword evidence="3" id="KW-1185">Reference proteome</keyword>
<dbReference type="Proteomes" id="UP000036681">
    <property type="component" value="Unplaced"/>
</dbReference>
<dbReference type="Gene3D" id="3.80.10.10">
    <property type="entry name" value="Ribonuclease Inhibitor"/>
    <property type="match status" value="2"/>
</dbReference>
<organism evidence="3 4">
    <name type="scientific">Ascaris lumbricoides</name>
    <name type="common">Giant roundworm</name>
    <dbReference type="NCBI Taxonomy" id="6252"/>
    <lineage>
        <taxon>Eukaryota</taxon>
        <taxon>Metazoa</taxon>
        <taxon>Ecdysozoa</taxon>
        <taxon>Nematoda</taxon>
        <taxon>Chromadorea</taxon>
        <taxon>Rhabditida</taxon>
        <taxon>Spirurina</taxon>
        <taxon>Ascaridomorpha</taxon>
        <taxon>Ascaridoidea</taxon>
        <taxon>Ascarididae</taxon>
        <taxon>Ascaris</taxon>
    </lineage>
</organism>
<dbReference type="Gene3D" id="1.20.1280.50">
    <property type="match status" value="1"/>
</dbReference>
<dbReference type="PANTHER" id="PTHR46060">
    <property type="entry name" value="MARINER MOS1 TRANSPOSASE-LIKE PROTEIN"/>
    <property type="match status" value="1"/>
</dbReference>
<dbReference type="GO" id="GO:0005634">
    <property type="term" value="C:nucleus"/>
    <property type="evidence" value="ECO:0007669"/>
    <property type="project" value="TreeGrafter"/>
</dbReference>
<dbReference type="SUPFAM" id="SSF52047">
    <property type="entry name" value="RNI-like"/>
    <property type="match status" value="1"/>
</dbReference>
<protein>
    <submittedName>
        <fullName evidence="4">F-box domain-containing protein</fullName>
    </submittedName>
</protein>
<evidence type="ECO:0000313" key="4">
    <source>
        <dbReference type="WBParaSite" id="ALUE_0001529901-mRNA-1"/>
    </source>
</evidence>
<dbReference type="GO" id="GO:0006303">
    <property type="term" value="P:double-strand break repair via nonhomologous end joining"/>
    <property type="evidence" value="ECO:0007669"/>
    <property type="project" value="TreeGrafter"/>
</dbReference>
<dbReference type="Pfam" id="PF17906">
    <property type="entry name" value="HTH_48"/>
    <property type="match status" value="3"/>
</dbReference>
<dbReference type="InterPro" id="IPR036047">
    <property type="entry name" value="F-box-like_dom_sf"/>
</dbReference>
<dbReference type="GO" id="GO:0044774">
    <property type="term" value="P:mitotic DNA integrity checkpoint signaling"/>
    <property type="evidence" value="ECO:0007669"/>
    <property type="project" value="TreeGrafter"/>
</dbReference>
<evidence type="ECO:0000259" key="2">
    <source>
        <dbReference type="Pfam" id="PF17906"/>
    </source>
</evidence>
<dbReference type="GO" id="GO:0000729">
    <property type="term" value="P:DNA double-strand break processing"/>
    <property type="evidence" value="ECO:0007669"/>
    <property type="project" value="TreeGrafter"/>
</dbReference>
<feature type="domain" description="F-box" evidence="1">
    <location>
        <begin position="224"/>
        <end position="263"/>
    </location>
</feature>
<dbReference type="InterPro" id="IPR032675">
    <property type="entry name" value="LRR_dom_sf"/>
</dbReference>
<feature type="domain" description="Mos1 transposase HTH" evidence="2">
    <location>
        <begin position="9"/>
        <end position="52"/>
    </location>
</feature>
<dbReference type="WBParaSite" id="ALUE_0001529901-mRNA-1">
    <property type="protein sequence ID" value="ALUE_0001529901-mRNA-1"/>
    <property type="gene ID" value="ALUE_0001529901"/>
</dbReference>
<dbReference type="PANTHER" id="PTHR46060:SF2">
    <property type="entry name" value="HISTONE-LYSINE N-METHYLTRANSFERASE SETMAR"/>
    <property type="match status" value="1"/>
</dbReference>